<organism evidence="2 3">
    <name type="scientific">Mesorhabditis spiculigera</name>
    <dbReference type="NCBI Taxonomy" id="96644"/>
    <lineage>
        <taxon>Eukaryota</taxon>
        <taxon>Metazoa</taxon>
        <taxon>Ecdysozoa</taxon>
        <taxon>Nematoda</taxon>
        <taxon>Chromadorea</taxon>
        <taxon>Rhabditida</taxon>
        <taxon>Rhabditina</taxon>
        <taxon>Rhabditomorpha</taxon>
        <taxon>Rhabditoidea</taxon>
        <taxon>Rhabditidae</taxon>
        <taxon>Mesorhabditinae</taxon>
        <taxon>Mesorhabditis</taxon>
    </lineage>
</organism>
<dbReference type="AlphaFoldDB" id="A0AA36GAH6"/>
<protein>
    <submittedName>
        <fullName evidence="2">Uncharacterized protein</fullName>
    </submittedName>
</protein>
<dbReference type="InterPro" id="IPR036186">
    <property type="entry name" value="Serpin_sf"/>
</dbReference>
<reference evidence="2" key="1">
    <citation type="submission" date="2023-06" db="EMBL/GenBank/DDBJ databases">
        <authorList>
            <person name="Delattre M."/>
        </authorList>
    </citation>
    <scope>NUCLEOTIDE SEQUENCE</scope>
    <source>
        <strain evidence="2">AF72</strain>
    </source>
</reference>
<comment type="caution">
    <text evidence="2">The sequence shown here is derived from an EMBL/GenBank/DDBJ whole genome shotgun (WGS) entry which is preliminary data.</text>
</comment>
<feature type="region of interest" description="Disordered" evidence="1">
    <location>
        <begin position="276"/>
        <end position="297"/>
    </location>
</feature>
<evidence type="ECO:0000313" key="3">
    <source>
        <dbReference type="Proteomes" id="UP001177023"/>
    </source>
</evidence>
<sequence>MASNPQNSNCFLNVPQLIATYSLLANAADTKVANQLRNRLFGTEVDELARIERSRRCPIITTASNLVIRLPDVNQNEMFRVPFEGLPVDVLAGEIRSFKADSVKLFQIDRHDVLTVPTVHDALTIYIIQKNMTELLASKAHFTELLRKLRLNTEVSKEYKSLILPVWDQPGRAANIAEAFQSELRDNPYIYNQLFVPGGFEDLAQPDSAPSSTLPPAIQHHDLFDIADLSRRKGSRPVPLPPVPADYTRYIVDHPFVIILIDKAINMPVQMGYISRPTPADRPRDDAAKKGLGCTIA</sequence>
<evidence type="ECO:0000256" key="1">
    <source>
        <dbReference type="SAM" id="MobiDB-lite"/>
    </source>
</evidence>
<gene>
    <name evidence="2" type="ORF">MSPICULIGERA_LOCUS24316</name>
</gene>
<evidence type="ECO:0000313" key="2">
    <source>
        <dbReference type="EMBL" id="CAJ0586309.1"/>
    </source>
</evidence>
<dbReference type="EMBL" id="CATQJA010002708">
    <property type="protein sequence ID" value="CAJ0586309.1"/>
    <property type="molecule type" value="Genomic_DNA"/>
</dbReference>
<keyword evidence="3" id="KW-1185">Reference proteome</keyword>
<name>A0AA36GAH6_9BILA</name>
<feature type="non-terminal residue" evidence="2">
    <location>
        <position position="1"/>
    </location>
</feature>
<proteinExistence type="predicted"/>
<dbReference type="Proteomes" id="UP001177023">
    <property type="component" value="Unassembled WGS sequence"/>
</dbReference>
<feature type="compositionally biased region" description="Basic and acidic residues" evidence="1">
    <location>
        <begin position="279"/>
        <end position="289"/>
    </location>
</feature>
<dbReference type="SUPFAM" id="SSF56574">
    <property type="entry name" value="Serpins"/>
    <property type="match status" value="1"/>
</dbReference>
<accession>A0AA36GAH6</accession>